<protein>
    <submittedName>
        <fullName evidence="2">Uncharacterized protein</fullName>
    </submittedName>
</protein>
<dbReference type="Proteomes" id="UP000807025">
    <property type="component" value="Unassembled WGS sequence"/>
</dbReference>
<reference evidence="2" key="1">
    <citation type="submission" date="2020-11" db="EMBL/GenBank/DDBJ databases">
        <authorList>
            <consortium name="DOE Joint Genome Institute"/>
            <person name="Ahrendt S."/>
            <person name="Riley R."/>
            <person name="Andreopoulos W."/>
            <person name="Labutti K."/>
            <person name="Pangilinan J."/>
            <person name="Ruiz-Duenas F.J."/>
            <person name="Barrasa J.M."/>
            <person name="Sanchez-Garcia M."/>
            <person name="Camarero S."/>
            <person name="Miyauchi S."/>
            <person name="Serrano A."/>
            <person name="Linde D."/>
            <person name="Babiker R."/>
            <person name="Drula E."/>
            <person name="Ayuso-Fernandez I."/>
            <person name="Pacheco R."/>
            <person name="Padilla G."/>
            <person name="Ferreira P."/>
            <person name="Barriuso J."/>
            <person name="Kellner H."/>
            <person name="Castanera R."/>
            <person name="Alfaro M."/>
            <person name="Ramirez L."/>
            <person name="Pisabarro A.G."/>
            <person name="Kuo A."/>
            <person name="Tritt A."/>
            <person name="Lipzen A."/>
            <person name="He G."/>
            <person name="Yan M."/>
            <person name="Ng V."/>
            <person name="Cullen D."/>
            <person name="Martin F."/>
            <person name="Rosso M.-N."/>
            <person name="Henrissat B."/>
            <person name="Hibbett D."/>
            <person name="Martinez A.T."/>
            <person name="Grigoriev I.V."/>
        </authorList>
    </citation>
    <scope>NUCLEOTIDE SEQUENCE</scope>
    <source>
        <strain evidence="2">ATCC 90797</strain>
    </source>
</reference>
<dbReference type="EMBL" id="MU154632">
    <property type="protein sequence ID" value="KAF9490827.1"/>
    <property type="molecule type" value="Genomic_DNA"/>
</dbReference>
<evidence type="ECO:0000313" key="3">
    <source>
        <dbReference type="Proteomes" id="UP000807025"/>
    </source>
</evidence>
<organism evidence="2 3">
    <name type="scientific">Pleurotus eryngii</name>
    <name type="common">Boletus of the steppes</name>
    <dbReference type="NCBI Taxonomy" id="5323"/>
    <lineage>
        <taxon>Eukaryota</taxon>
        <taxon>Fungi</taxon>
        <taxon>Dikarya</taxon>
        <taxon>Basidiomycota</taxon>
        <taxon>Agaricomycotina</taxon>
        <taxon>Agaricomycetes</taxon>
        <taxon>Agaricomycetidae</taxon>
        <taxon>Agaricales</taxon>
        <taxon>Pleurotineae</taxon>
        <taxon>Pleurotaceae</taxon>
        <taxon>Pleurotus</taxon>
    </lineage>
</organism>
<evidence type="ECO:0000256" key="1">
    <source>
        <dbReference type="SAM" id="Phobius"/>
    </source>
</evidence>
<sequence length="237" mass="26893">MSQNSHCNQLRSRTSFKTLWDIAWDFAACIFLPLISVVLPPASMACKLFSSTFPIPTSPQLMITFTPQKTLFLQEHSIPFAKAELLGVTDSFMDDFFTAWIDHFEEMEFLTADSDVQVFVKRRMLKLLKERLTEIVDTQSLDERTLLASPSPIAVCQVRGDIVKSPHRHDPTRALLQRGLLPRASGSKRRRARLDASVVVPPIVTPKLTLARTRIRARAKTWHNNEPLLPSDLKSNL</sequence>
<feature type="transmembrane region" description="Helical" evidence="1">
    <location>
        <begin position="21"/>
        <end position="42"/>
    </location>
</feature>
<keyword evidence="1" id="KW-0472">Membrane</keyword>
<gene>
    <name evidence="2" type="ORF">BDN71DRAFT_1510916</name>
</gene>
<dbReference type="OrthoDB" id="3083957at2759"/>
<comment type="caution">
    <text evidence="2">The sequence shown here is derived from an EMBL/GenBank/DDBJ whole genome shotgun (WGS) entry which is preliminary data.</text>
</comment>
<accession>A0A9P5ZM61</accession>
<evidence type="ECO:0000313" key="2">
    <source>
        <dbReference type="EMBL" id="KAF9490827.1"/>
    </source>
</evidence>
<keyword evidence="1" id="KW-0812">Transmembrane</keyword>
<name>A0A9P5ZM61_PLEER</name>
<proteinExistence type="predicted"/>
<dbReference type="AlphaFoldDB" id="A0A9P5ZM61"/>
<keyword evidence="1" id="KW-1133">Transmembrane helix</keyword>
<keyword evidence="3" id="KW-1185">Reference proteome</keyword>